<gene>
    <name evidence="1" type="ORF">B1812_12930</name>
</gene>
<organism evidence="1 2">
    <name type="scientific">Methylocystis bryophila</name>
    <dbReference type="NCBI Taxonomy" id="655015"/>
    <lineage>
        <taxon>Bacteria</taxon>
        <taxon>Pseudomonadati</taxon>
        <taxon>Pseudomonadota</taxon>
        <taxon>Alphaproteobacteria</taxon>
        <taxon>Hyphomicrobiales</taxon>
        <taxon>Methylocystaceae</taxon>
        <taxon>Methylocystis</taxon>
    </lineage>
</organism>
<dbReference type="OrthoDB" id="9806592at2"/>
<keyword evidence="2" id="KW-1185">Reference proteome</keyword>
<dbReference type="Proteomes" id="UP000193978">
    <property type="component" value="Chromosome"/>
</dbReference>
<reference evidence="1 2" key="1">
    <citation type="submission" date="2017-02" db="EMBL/GenBank/DDBJ databases">
        <authorList>
            <person name="Peterson S.W."/>
        </authorList>
    </citation>
    <scope>NUCLEOTIDE SEQUENCE [LARGE SCALE GENOMIC DNA]</scope>
    <source>
        <strain evidence="1 2">S285</strain>
    </source>
</reference>
<protein>
    <submittedName>
        <fullName evidence="1">Uncharacterized protein</fullName>
    </submittedName>
</protein>
<dbReference type="AlphaFoldDB" id="A0A1W6MWA2"/>
<proteinExistence type="predicted"/>
<dbReference type="RefSeq" id="WP_085771952.1">
    <property type="nucleotide sequence ID" value="NZ_AP027149.1"/>
</dbReference>
<evidence type="ECO:0000313" key="1">
    <source>
        <dbReference type="EMBL" id="ARN81835.1"/>
    </source>
</evidence>
<dbReference type="KEGG" id="mbry:B1812_12930"/>
<sequence length="123" mass="13056">MVDGNQGALERARIVDILSCEEAKGRESLAQFLALKTRVTVDDARTALAAAALAPQAAPPKPRERLLATYAARHPEIMNARISAFDPREHLSPPADGAPPAGAPWEKIIAKACAEAGVKPRRG</sequence>
<evidence type="ECO:0000313" key="2">
    <source>
        <dbReference type="Proteomes" id="UP000193978"/>
    </source>
</evidence>
<accession>A0A1W6MWA2</accession>
<dbReference type="STRING" id="655015.B1812_12930"/>
<name>A0A1W6MWA2_9HYPH</name>
<dbReference type="EMBL" id="CP019948">
    <property type="protein sequence ID" value="ARN81835.1"/>
    <property type="molecule type" value="Genomic_DNA"/>
</dbReference>